<keyword evidence="4" id="KW-1185">Reference proteome</keyword>
<dbReference type="SUPFAM" id="SSF53335">
    <property type="entry name" value="S-adenosyl-L-methionine-dependent methyltransferases"/>
    <property type="match status" value="1"/>
</dbReference>
<accession>A0A1L3JF57</accession>
<proteinExistence type="predicted"/>
<dbReference type="Proteomes" id="UP000242561">
    <property type="component" value="Chromosome"/>
</dbReference>
<dbReference type="InterPro" id="IPR050078">
    <property type="entry name" value="Ribosomal_L11_MeTrfase_PrmA"/>
</dbReference>
<evidence type="ECO:0000313" key="4">
    <source>
        <dbReference type="Proteomes" id="UP000242561"/>
    </source>
</evidence>
<dbReference type="PANTHER" id="PTHR43648:SF1">
    <property type="entry name" value="ELECTRON TRANSFER FLAVOPROTEIN BETA SUBUNIT LYSINE METHYLTRANSFERASE"/>
    <property type="match status" value="1"/>
</dbReference>
<dbReference type="AlphaFoldDB" id="A0A1L3JF57"/>
<dbReference type="Pfam" id="PF06325">
    <property type="entry name" value="PrmA"/>
    <property type="match status" value="1"/>
</dbReference>
<dbReference type="EMBL" id="CP018154">
    <property type="protein sequence ID" value="APG63777.1"/>
    <property type="molecule type" value="Genomic_DNA"/>
</dbReference>
<protein>
    <recommendedName>
        <fullName evidence="5">Ribosomal protein L11 methyltransferase</fullName>
    </recommendedName>
</protein>
<dbReference type="Gene3D" id="3.40.50.150">
    <property type="entry name" value="Vaccinia Virus protein VP39"/>
    <property type="match status" value="1"/>
</dbReference>
<keyword evidence="1" id="KW-0489">Methyltransferase</keyword>
<dbReference type="STRING" id="1913578.LPB140_10055"/>
<dbReference type="InterPro" id="IPR029063">
    <property type="entry name" value="SAM-dependent_MTases_sf"/>
</dbReference>
<evidence type="ECO:0000256" key="2">
    <source>
        <dbReference type="ARBA" id="ARBA00022679"/>
    </source>
</evidence>
<keyword evidence="2" id="KW-0808">Transferase</keyword>
<dbReference type="CDD" id="cd02440">
    <property type="entry name" value="AdoMet_MTases"/>
    <property type="match status" value="1"/>
</dbReference>
<evidence type="ECO:0008006" key="5">
    <source>
        <dbReference type="Google" id="ProtNLM"/>
    </source>
</evidence>
<organism evidence="3 4">
    <name type="scientific">Sphingorhabdus lutea</name>
    <dbReference type="NCBI Taxonomy" id="1913578"/>
    <lineage>
        <taxon>Bacteria</taxon>
        <taxon>Pseudomonadati</taxon>
        <taxon>Pseudomonadota</taxon>
        <taxon>Alphaproteobacteria</taxon>
        <taxon>Sphingomonadales</taxon>
        <taxon>Sphingomonadaceae</taxon>
        <taxon>Sphingorhabdus</taxon>
    </lineage>
</organism>
<dbReference type="GO" id="GO:0008276">
    <property type="term" value="F:protein methyltransferase activity"/>
    <property type="evidence" value="ECO:0007669"/>
    <property type="project" value="TreeGrafter"/>
</dbReference>
<name>A0A1L3JF57_9SPHN</name>
<dbReference type="GO" id="GO:0032259">
    <property type="term" value="P:methylation"/>
    <property type="evidence" value="ECO:0007669"/>
    <property type="project" value="UniProtKB-KW"/>
</dbReference>
<gene>
    <name evidence="3" type="ORF">LPB140_10055</name>
</gene>
<sequence length="344" mass="37504">MPDNGNNPPLYSYNEDESGSWKCTINCSRIEAQAIADFDDIALFFDETPTIVARETVPDDHQSWVAEFYLNSEIKPEQVAVFLSNILPEADLGHDVNIIFVPHEDWVTLSQQGMEPLHIGRFYVHDSNCAPSQNPQIRNFEINASQAFGTGHHETTAGCLQQIDNLSINDASFSNIADIGTGTGLLAFAAQHLWPQAHILASDIDPIAIDMAARFAAANDIHIGEAAGQLSLCVASGTDHPQIMGRAPYDLLIANILAGPLVELAPAFANIAATNGSLILAGLLNNQSATVIAEYEKYGFQLVSQHANGDWPTLMFKRILQNGVRETYIHNGKTSQTDGDYGEW</sequence>
<evidence type="ECO:0000256" key="1">
    <source>
        <dbReference type="ARBA" id="ARBA00022603"/>
    </source>
</evidence>
<dbReference type="KEGG" id="sphl:LPB140_10055"/>
<reference evidence="3 4" key="1">
    <citation type="submission" date="2016-11" db="EMBL/GenBank/DDBJ databases">
        <title>Sphingorhabdus sp. LPB0140, isolated from marine environment.</title>
        <authorList>
            <person name="Kim E."/>
            <person name="Yi H."/>
        </authorList>
    </citation>
    <scope>NUCLEOTIDE SEQUENCE [LARGE SCALE GENOMIC DNA]</scope>
    <source>
        <strain evidence="3 4">LPB0140</strain>
    </source>
</reference>
<evidence type="ECO:0000313" key="3">
    <source>
        <dbReference type="EMBL" id="APG63777.1"/>
    </source>
</evidence>
<dbReference type="PANTHER" id="PTHR43648">
    <property type="entry name" value="ELECTRON TRANSFER FLAVOPROTEIN BETA SUBUNIT LYSINE METHYLTRANSFERASE"/>
    <property type="match status" value="1"/>
</dbReference>